<feature type="transmembrane region" description="Helical" evidence="9">
    <location>
        <begin position="424"/>
        <end position="449"/>
    </location>
</feature>
<keyword evidence="7 9" id="KW-0472">Membrane</keyword>
<feature type="transmembrane region" description="Helical" evidence="9">
    <location>
        <begin position="327"/>
        <end position="345"/>
    </location>
</feature>
<evidence type="ECO:0000256" key="8">
    <source>
        <dbReference type="SAM" id="MobiDB-lite"/>
    </source>
</evidence>
<evidence type="ECO:0000313" key="11">
    <source>
        <dbReference type="EMBL" id="QDT57718.1"/>
    </source>
</evidence>
<feature type="transmembrane region" description="Helical" evidence="9">
    <location>
        <begin position="393"/>
        <end position="412"/>
    </location>
</feature>
<keyword evidence="6 9" id="KW-1133">Transmembrane helix</keyword>
<dbReference type="InterPro" id="IPR011701">
    <property type="entry name" value="MFS"/>
</dbReference>
<dbReference type="GO" id="GO:0016020">
    <property type="term" value="C:membrane"/>
    <property type="evidence" value="ECO:0007669"/>
    <property type="project" value="UniProtKB-SubCell"/>
</dbReference>
<dbReference type="SUPFAM" id="SSF103473">
    <property type="entry name" value="MFS general substrate transporter"/>
    <property type="match status" value="1"/>
</dbReference>
<evidence type="ECO:0000256" key="9">
    <source>
        <dbReference type="SAM" id="Phobius"/>
    </source>
</evidence>
<feature type="transmembrane region" description="Helical" evidence="9">
    <location>
        <begin position="179"/>
        <end position="200"/>
    </location>
</feature>
<dbReference type="CDD" id="cd17388">
    <property type="entry name" value="MFS_TetA"/>
    <property type="match status" value="1"/>
</dbReference>
<dbReference type="Pfam" id="PF07690">
    <property type="entry name" value="MFS_1"/>
    <property type="match status" value="1"/>
</dbReference>
<comment type="function">
    <text evidence="1">Resistance to tetracycline by an active tetracycline efflux. This is an energy-dependent process that decreases the accumulation of the antibiotic in whole cells. This protein functions as a metal-tetracycline/H(+) antiporter.</text>
</comment>
<dbReference type="PRINTS" id="PR01035">
    <property type="entry name" value="TCRTETA"/>
</dbReference>
<accession>A0A517SNM2</accession>
<dbReference type="PANTHER" id="PTHR23504">
    <property type="entry name" value="MAJOR FACILITATOR SUPERFAMILY DOMAIN-CONTAINING PROTEIN 10"/>
    <property type="match status" value="1"/>
</dbReference>
<evidence type="ECO:0000256" key="3">
    <source>
        <dbReference type="ARBA" id="ARBA00007520"/>
    </source>
</evidence>
<evidence type="ECO:0000256" key="2">
    <source>
        <dbReference type="ARBA" id="ARBA00004141"/>
    </source>
</evidence>
<organism evidence="11 12">
    <name type="scientific">Stieleria bergensis</name>
    <dbReference type="NCBI Taxonomy" id="2528025"/>
    <lineage>
        <taxon>Bacteria</taxon>
        <taxon>Pseudomonadati</taxon>
        <taxon>Planctomycetota</taxon>
        <taxon>Planctomycetia</taxon>
        <taxon>Pirellulales</taxon>
        <taxon>Pirellulaceae</taxon>
        <taxon>Stieleria</taxon>
    </lineage>
</organism>
<dbReference type="PROSITE" id="PS00216">
    <property type="entry name" value="SUGAR_TRANSPORT_1"/>
    <property type="match status" value="1"/>
</dbReference>
<dbReference type="InterPro" id="IPR036259">
    <property type="entry name" value="MFS_trans_sf"/>
</dbReference>
<feature type="domain" description="Major facilitator superfamily (MFS) profile" evidence="10">
    <location>
        <begin position="50"/>
        <end position="453"/>
    </location>
</feature>
<name>A0A517SNM2_9BACT</name>
<feature type="transmembrane region" description="Helical" evidence="9">
    <location>
        <begin position="145"/>
        <end position="167"/>
    </location>
</feature>
<feature type="transmembrane region" description="Helical" evidence="9">
    <location>
        <begin position="351"/>
        <end position="372"/>
    </location>
</feature>
<dbReference type="AlphaFoldDB" id="A0A517SNM2"/>
<dbReference type="PANTHER" id="PTHR23504:SF15">
    <property type="entry name" value="MAJOR FACILITATOR SUPERFAMILY (MFS) PROFILE DOMAIN-CONTAINING PROTEIN"/>
    <property type="match status" value="1"/>
</dbReference>
<evidence type="ECO:0000256" key="1">
    <source>
        <dbReference type="ARBA" id="ARBA00003279"/>
    </source>
</evidence>
<evidence type="ECO:0000313" key="12">
    <source>
        <dbReference type="Proteomes" id="UP000315003"/>
    </source>
</evidence>
<reference evidence="11 12" key="1">
    <citation type="submission" date="2019-02" db="EMBL/GenBank/DDBJ databases">
        <title>Deep-cultivation of Planctomycetes and their phenomic and genomic characterization uncovers novel biology.</title>
        <authorList>
            <person name="Wiegand S."/>
            <person name="Jogler M."/>
            <person name="Boedeker C."/>
            <person name="Pinto D."/>
            <person name="Vollmers J."/>
            <person name="Rivas-Marin E."/>
            <person name="Kohn T."/>
            <person name="Peeters S.H."/>
            <person name="Heuer A."/>
            <person name="Rast P."/>
            <person name="Oberbeckmann S."/>
            <person name="Bunk B."/>
            <person name="Jeske O."/>
            <person name="Meyerdierks A."/>
            <person name="Storesund J.E."/>
            <person name="Kallscheuer N."/>
            <person name="Luecker S."/>
            <person name="Lage O.M."/>
            <person name="Pohl T."/>
            <person name="Merkel B.J."/>
            <person name="Hornburger P."/>
            <person name="Mueller R.-W."/>
            <person name="Bruemmer F."/>
            <person name="Labrenz M."/>
            <person name="Spormann A.M."/>
            <person name="Op den Camp H."/>
            <person name="Overmann J."/>
            <person name="Amann R."/>
            <person name="Jetten M.S.M."/>
            <person name="Mascher T."/>
            <person name="Medema M.H."/>
            <person name="Devos D.P."/>
            <person name="Kaster A.-K."/>
            <person name="Ovreas L."/>
            <person name="Rohde M."/>
            <person name="Galperin M.Y."/>
            <person name="Jogler C."/>
        </authorList>
    </citation>
    <scope>NUCLEOTIDE SEQUENCE [LARGE SCALE GENOMIC DNA]</scope>
    <source>
        <strain evidence="11 12">SV_7m_r</strain>
    </source>
</reference>
<keyword evidence="4" id="KW-0813">Transport</keyword>
<feature type="transmembrane region" description="Helical" evidence="9">
    <location>
        <begin position="121"/>
        <end position="139"/>
    </location>
</feature>
<feature type="region of interest" description="Disordered" evidence="8">
    <location>
        <begin position="1"/>
        <end position="43"/>
    </location>
</feature>
<proteinExistence type="inferred from homology"/>
<dbReference type="Proteomes" id="UP000315003">
    <property type="component" value="Chromosome"/>
</dbReference>
<evidence type="ECO:0000256" key="7">
    <source>
        <dbReference type="ARBA" id="ARBA00023136"/>
    </source>
</evidence>
<feature type="transmembrane region" description="Helical" evidence="9">
    <location>
        <begin position="206"/>
        <end position="228"/>
    </location>
</feature>
<dbReference type="EMBL" id="CP036272">
    <property type="protein sequence ID" value="QDT57718.1"/>
    <property type="molecule type" value="Genomic_DNA"/>
</dbReference>
<evidence type="ECO:0000256" key="4">
    <source>
        <dbReference type="ARBA" id="ARBA00022448"/>
    </source>
</evidence>
<dbReference type="InterPro" id="IPR020846">
    <property type="entry name" value="MFS_dom"/>
</dbReference>
<gene>
    <name evidence="11" type="primary">tetA</name>
    <name evidence="11" type="ORF">SV7mr_02020</name>
</gene>
<feature type="compositionally biased region" description="Gly residues" evidence="8">
    <location>
        <begin position="20"/>
        <end position="31"/>
    </location>
</feature>
<feature type="transmembrane region" description="Helical" evidence="9">
    <location>
        <begin position="257"/>
        <end position="273"/>
    </location>
</feature>
<dbReference type="PROSITE" id="PS50850">
    <property type="entry name" value="MFS"/>
    <property type="match status" value="1"/>
</dbReference>
<feature type="transmembrane region" description="Helical" evidence="9">
    <location>
        <begin position="52"/>
        <end position="76"/>
    </location>
</feature>
<feature type="transmembrane region" description="Helical" evidence="9">
    <location>
        <begin position="88"/>
        <end position="109"/>
    </location>
</feature>
<keyword evidence="5 9" id="KW-0812">Transmembrane</keyword>
<dbReference type="InterPro" id="IPR001958">
    <property type="entry name" value="Tet-R_TetA/multi-R_MdtG-like"/>
</dbReference>
<dbReference type="RefSeq" id="WP_145268374.1">
    <property type="nucleotide sequence ID" value="NZ_CP036272.1"/>
</dbReference>
<dbReference type="OrthoDB" id="9793283at2"/>
<comment type="similarity">
    <text evidence="3">Belongs to the major facilitator superfamily. TCR/Tet family.</text>
</comment>
<dbReference type="InterPro" id="IPR005829">
    <property type="entry name" value="Sugar_transporter_CS"/>
</dbReference>
<evidence type="ECO:0000256" key="6">
    <source>
        <dbReference type="ARBA" id="ARBA00022989"/>
    </source>
</evidence>
<dbReference type="GO" id="GO:0022857">
    <property type="term" value="F:transmembrane transporter activity"/>
    <property type="evidence" value="ECO:0007669"/>
    <property type="project" value="InterPro"/>
</dbReference>
<evidence type="ECO:0000259" key="10">
    <source>
        <dbReference type="PROSITE" id="PS50850"/>
    </source>
</evidence>
<comment type="subcellular location">
    <subcellularLocation>
        <location evidence="2">Membrane</location>
        <topology evidence="2">Multi-pass membrane protein</topology>
    </subcellularLocation>
</comment>
<evidence type="ECO:0000256" key="5">
    <source>
        <dbReference type="ARBA" id="ARBA00022692"/>
    </source>
</evidence>
<feature type="transmembrane region" description="Helical" evidence="9">
    <location>
        <begin position="293"/>
        <end position="315"/>
    </location>
</feature>
<keyword evidence="12" id="KW-1185">Reference proteome</keyword>
<dbReference type="Gene3D" id="1.20.1250.20">
    <property type="entry name" value="MFS general substrate transporter like domains"/>
    <property type="match status" value="1"/>
</dbReference>
<protein>
    <submittedName>
        <fullName evidence="11">Tetracycline resistance protein, class C</fullName>
    </submittedName>
</protein>
<sequence>MNPPPSDPADDNPNQPPGDAGDGAVGEGTDGAAGDSMGTQSGQGGKRQAGMLFIWITLFIDILGIAIVIPVLPGLVQELTGLDSSGASVWYGVIAASYAGMQFLCAPVVGGLSDRFGRRPILLASLFGLGVDFIIQGFANNVWLLFVARMIGGVFGASFTSGNAYIADISTDETRARNFGLVGAAFGLGFIIGPAVGGVLSDTISIRAPFFAAAGLAMVNWLYGYFILPESLPPEKRRNFSIKNFGPLAAFKTLRRYPFVAGLAIAFLLKALAQRGMENVFVLFSEFKFNWSHTGVGFFLCWVGVTAVIVQGGMVRPTVKRFGERPVLLFATIISAISFVGYAFASDPWMLPLIAMVGALGGLAGPTIQSMVTKTVDESEQGEVQGALASMQSLTSVFAPIIFTSGLFRFFTNGDRETTSGDPIIFPGAPFLLGAILIALAFSVTLIVFKKHPESDS</sequence>